<name>A0A9W9KNW5_9EURO</name>
<feature type="compositionally biased region" description="Basic and acidic residues" evidence="1">
    <location>
        <begin position="680"/>
        <end position="696"/>
    </location>
</feature>
<reference evidence="3" key="2">
    <citation type="journal article" date="2023" name="IMA Fungus">
        <title>Comparative genomic study of the Penicillium genus elucidates a diverse pangenome and 15 lateral gene transfer events.</title>
        <authorList>
            <person name="Petersen C."/>
            <person name="Sorensen T."/>
            <person name="Nielsen M.R."/>
            <person name="Sondergaard T.E."/>
            <person name="Sorensen J.L."/>
            <person name="Fitzpatrick D.A."/>
            <person name="Frisvad J.C."/>
            <person name="Nielsen K.L."/>
        </authorList>
    </citation>
    <scope>NUCLEOTIDE SEQUENCE</scope>
    <source>
        <strain evidence="3">IBT 30761</strain>
    </source>
</reference>
<dbReference type="Gene3D" id="2.130.10.10">
    <property type="entry name" value="YVTN repeat-like/Quinoprotein amine dehydrogenase"/>
    <property type="match status" value="1"/>
</dbReference>
<dbReference type="PANTHER" id="PTHR43991">
    <property type="entry name" value="WD REPEAT PROTEIN (AFU_ORTHOLOGUE AFUA_8G05640)-RELATED"/>
    <property type="match status" value="1"/>
</dbReference>
<dbReference type="GeneID" id="81351936"/>
<evidence type="ECO:0000259" key="2">
    <source>
        <dbReference type="Pfam" id="PF10313"/>
    </source>
</evidence>
<dbReference type="InterPro" id="IPR036322">
    <property type="entry name" value="WD40_repeat_dom_sf"/>
</dbReference>
<feature type="compositionally biased region" description="Basic and acidic residues" evidence="1">
    <location>
        <begin position="517"/>
        <end position="530"/>
    </location>
</feature>
<evidence type="ECO:0000313" key="4">
    <source>
        <dbReference type="Proteomes" id="UP001149074"/>
    </source>
</evidence>
<protein>
    <recommendedName>
        <fullName evidence="2">DUF2415 domain-containing protein</fullName>
    </recommendedName>
</protein>
<gene>
    <name evidence="3" type="ORF">N7532_000453</name>
</gene>
<accession>A0A9W9KNW5</accession>
<dbReference type="InterPro" id="IPR019417">
    <property type="entry name" value="DUF2415"/>
</dbReference>
<sequence>MTSDSIPHRPTESLILPSKRRFFPFKIPNFHTQLRHYISTADPDRIYVVVERIVYAIHIAAQKRESIAVIPFEPRCLAAGFGWIAVGGPENGECAFLKLGDRGLQAREGLPSQSPVDVDSALPVDLEPPSRVLTPESSIGGPSSTRHSTRRLWPEFERHKFGGSIVNSVTIHRFPGSEDDPAPEDAMVISNNDRTVTVYSLTHAKVVKVLHHPFCMNYAVISPDHSLLAAVGDENRAYFYYITRERDSSASTDKETEGIMEWDWELMRCIEMNIGARVDDACCFTIAFSPSSHLCAIGSQSGIVTVLDTDLICKEKHFVETESPIICQFPASRPCAEGGAVRCMTFAPEPWDLLVWLEGHGRAGVADVRQGFLRRQTLYLDSNEPTLEEVHTEPLLDNPEIVLSDDEGLEIASRLGLDTDETANERGGDENGRSSLRESLIQDLGDRERLILDFLNAARWTSRTEGTLSERPERPPRTGLHPQLAAHTRHHGSTDVATRTSGPTSPRNPYEPADSAPEGHSERNGADRPYHPRRQSSIILSQGARTPDAGSSNQDRPSNSLRWTSSSRAELASIQADVLNRLSADPDFFNNEFEARGLPPRPSDAPGPSLEFEYTPETPRRRPQRASSIPRRPERLSHIEFLAQQRPLGRFDPSRPSTYEVRANVATERHRRQRRMANAPHDRTSDRDHLRSAEREHLHRQIAGLEQGNSAWIRNIISELPERSLIHGPGAEEPDATAGVGWAADGRTLYIATLEGIFEFHLNTHDRKTFPIFSCR</sequence>
<feature type="domain" description="DUF2415" evidence="2">
    <location>
        <begin position="339"/>
        <end position="377"/>
    </location>
</feature>
<proteinExistence type="predicted"/>
<evidence type="ECO:0000256" key="1">
    <source>
        <dbReference type="SAM" id="MobiDB-lite"/>
    </source>
</evidence>
<dbReference type="EMBL" id="JAPQKI010000001">
    <property type="protein sequence ID" value="KAJ5112408.1"/>
    <property type="molecule type" value="Genomic_DNA"/>
</dbReference>
<reference evidence="3" key="1">
    <citation type="submission" date="2022-11" db="EMBL/GenBank/DDBJ databases">
        <authorList>
            <person name="Petersen C."/>
        </authorList>
    </citation>
    <scope>NUCLEOTIDE SEQUENCE</scope>
    <source>
        <strain evidence="3">IBT 30761</strain>
    </source>
</reference>
<dbReference type="SUPFAM" id="SSF50978">
    <property type="entry name" value="WD40 repeat-like"/>
    <property type="match status" value="1"/>
</dbReference>
<feature type="compositionally biased region" description="Basic and acidic residues" evidence="1">
    <location>
        <begin position="423"/>
        <end position="436"/>
    </location>
</feature>
<feature type="region of interest" description="Disordered" evidence="1">
    <location>
        <begin position="463"/>
        <end position="564"/>
    </location>
</feature>
<evidence type="ECO:0000313" key="3">
    <source>
        <dbReference type="EMBL" id="KAJ5112408.1"/>
    </source>
</evidence>
<feature type="region of interest" description="Disordered" evidence="1">
    <location>
        <begin position="414"/>
        <end position="436"/>
    </location>
</feature>
<comment type="caution">
    <text evidence="3">The sequence shown here is derived from an EMBL/GenBank/DDBJ whole genome shotgun (WGS) entry which is preliminary data.</text>
</comment>
<dbReference type="InterPro" id="IPR015943">
    <property type="entry name" value="WD40/YVTN_repeat-like_dom_sf"/>
</dbReference>
<organism evidence="3 4">
    <name type="scientific">Penicillium argentinense</name>
    <dbReference type="NCBI Taxonomy" id="1131581"/>
    <lineage>
        <taxon>Eukaryota</taxon>
        <taxon>Fungi</taxon>
        <taxon>Dikarya</taxon>
        <taxon>Ascomycota</taxon>
        <taxon>Pezizomycotina</taxon>
        <taxon>Eurotiomycetes</taxon>
        <taxon>Eurotiomycetidae</taxon>
        <taxon>Eurotiales</taxon>
        <taxon>Aspergillaceae</taxon>
        <taxon>Penicillium</taxon>
    </lineage>
</organism>
<dbReference type="Pfam" id="PF10313">
    <property type="entry name" value="DUF2415"/>
    <property type="match status" value="1"/>
</dbReference>
<feature type="region of interest" description="Disordered" evidence="1">
    <location>
        <begin position="667"/>
        <end position="696"/>
    </location>
</feature>
<feature type="compositionally biased region" description="Polar residues" evidence="1">
    <location>
        <begin position="535"/>
        <end position="564"/>
    </location>
</feature>
<feature type="compositionally biased region" description="Polar residues" evidence="1">
    <location>
        <begin position="495"/>
        <end position="507"/>
    </location>
</feature>
<dbReference type="PANTHER" id="PTHR43991:SF9">
    <property type="entry name" value="DUF2415 DOMAIN-CONTAINING PROTEIN"/>
    <property type="match status" value="1"/>
</dbReference>
<feature type="region of interest" description="Disordered" evidence="1">
    <location>
        <begin position="593"/>
        <end position="635"/>
    </location>
</feature>
<dbReference type="OrthoDB" id="418169at2759"/>
<dbReference type="Proteomes" id="UP001149074">
    <property type="component" value="Unassembled WGS sequence"/>
</dbReference>
<keyword evidence="4" id="KW-1185">Reference proteome</keyword>
<dbReference type="AlphaFoldDB" id="A0A9W9KNW5"/>
<dbReference type="RefSeq" id="XP_056480181.1">
    <property type="nucleotide sequence ID" value="XM_056612957.1"/>
</dbReference>